<evidence type="ECO:0000313" key="8">
    <source>
        <dbReference type="EMBL" id="KAJ8908006.1"/>
    </source>
</evidence>
<keyword evidence="5 7" id="KW-0472">Membrane</keyword>
<dbReference type="AlphaFoldDB" id="A0AAV8V4D7"/>
<dbReference type="GO" id="GO:0000139">
    <property type="term" value="C:Golgi membrane"/>
    <property type="evidence" value="ECO:0007669"/>
    <property type="project" value="TreeGrafter"/>
</dbReference>
<name>A0AAV8V4D7_9RHOD</name>
<dbReference type="PANTHER" id="PTHR10743">
    <property type="entry name" value="PROTEIN RER1"/>
    <property type="match status" value="1"/>
</dbReference>
<dbReference type="Proteomes" id="UP001157974">
    <property type="component" value="Unassembled WGS sequence"/>
</dbReference>
<comment type="similarity">
    <text evidence="2">Belongs to the RER1 family.</text>
</comment>
<dbReference type="EMBL" id="JAMWBK010000002">
    <property type="protein sequence ID" value="KAJ8908006.1"/>
    <property type="molecule type" value="Genomic_DNA"/>
</dbReference>
<evidence type="ECO:0000256" key="5">
    <source>
        <dbReference type="ARBA" id="ARBA00023136"/>
    </source>
</evidence>
<proteinExistence type="inferred from homology"/>
<accession>A0AAV8V4D7</accession>
<evidence type="ECO:0000256" key="7">
    <source>
        <dbReference type="SAM" id="Phobius"/>
    </source>
</evidence>
<gene>
    <name evidence="8" type="ORF">NDN08_008107</name>
</gene>
<reference evidence="8 9" key="1">
    <citation type="journal article" date="2023" name="Nat. Commun.">
        <title>Origin of minicircular mitochondrial genomes in red algae.</title>
        <authorList>
            <person name="Lee Y."/>
            <person name="Cho C.H."/>
            <person name="Lee Y.M."/>
            <person name="Park S.I."/>
            <person name="Yang J.H."/>
            <person name="West J.A."/>
            <person name="Bhattacharya D."/>
            <person name="Yoon H.S."/>
        </authorList>
    </citation>
    <scope>NUCLEOTIDE SEQUENCE [LARGE SCALE GENOMIC DNA]</scope>
    <source>
        <strain evidence="8 9">CCMP1338</strain>
        <tissue evidence="8">Whole cell</tissue>
    </source>
</reference>
<protein>
    <recommendedName>
        <fullName evidence="10">Protein RER1</fullName>
    </recommendedName>
</protein>
<evidence type="ECO:0000256" key="1">
    <source>
        <dbReference type="ARBA" id="ARBA00004141"/>
    </source>
</evidence>
<comment type="caution">
    <text evidence="8">The sequence shown here is derived from an EMBL/GenBank/DDBJ whole genome shotgun (WGS) entry which is preliminary data.</text>
</comment>
<evidence type="ECO:0008006" key="10">
    <source>
        <dbReference type="Google" id="ProtNLM"/>
    </source>
</evidence>
<evidence type="ECO:0000256" key="3">
    <source>
        <dbReference type="ARBA" id="ARBA00022692"/>
    </source>
</evidence>
<organism evidence="8 9">
    <name type="scientific">Rhodosorus marinus</name>
    <dbReference type="NCBI Taxonomy" id="101924"/>
    <lineage>
        <taxon>Eukaryota</taxon>
        <taxon>Rhodophyta</taxon>
        <taxon>Stylonematophyceae</taxon>
        <taxon>Stylonematales</taxon>
        <taxon>Stylonemataceae</taxon>
        <taxon>Rhodosorus</taxon>
    </lineage>
</organism>
<keyword evidence="4 7" id="KW-1133">Transmembrane helix</keyword>
<dbReference type="PANTHER" id="PTHR10743:SF0">
    <property type="entry name" value="PROTEIN RER1"/>
    <property type="match status" value="1"/>
</dbReference>
<dbReference type="GO" id="GO:0006621">
    <property type="term" value="P:protein retention in ER lumen"/>
    <property type="evidence" value="ECO:0007669"/>
    <property type="project" value="TreeGrafter"/>
</dbReference>
<feature type="transmembrane region" description="Helical" evidence="7">
    <location>
        <begin position="248"/>
        <end position="265"/>
    </location>
</feature>
<evidence type="ECO:0000256" key="4">
    <source>
        <dbReference type="ARBA" id="ARBA00022989"/>
    </source>
</evidence>
<dbReference type="GO" id="GO:0006890">
    <property type="term" value="P:retrograde vesicle-mediated transport, Golgi to endoplasmic reticulum"/>
    <property type="evidence" value="ECO:0007669"/>
    <property type="project" value="TreeGrafter"/>
</dbReference>
<evidence type="ECO:0000313" key="9">
    <source>
        <dbReference type="Proteomes" id="UP001157974"/>
    </source>
</evidence>
<feature type="transmembrane region" description="Helical" evidence="7">
    <location>
        <begin position="135"/>
        <end position="159"/>
    </location>
</feature>
<comment type="subcellular location">
    <subcellularLocation>
        <location evidence="1">Membrane</location>
        <topology evidence="1">Multi-pass membrane protein</topology>
    </subcellularLocation>
</comment>
<sequence>MQQDDLAGGSRSSVSSGGSGPQYVPLQGEPRQTSAPPLPNGALVGDSIVQGLGQREVIKRPESEPVVPVASNAAPPQPTEAMTGIPLSAPAFPPSPMSSRGASVSEASDPSAHDGPLLVRGGEMLKKASKKYQQMLDATTPLVMQRWVGIGVLFLIFLFRILYIQAYYIVCYVLCIFVLNQLIYFLQPKDYSSLTDSTTSEEPALPTKLDEFRPFVRRLPEFKFWYSITKAVLLAILATFNPVFNVPVYWPVLVVYFFLLFLVTMRRQFMDMKRFKYVPWDIGKKKRYKSSVSVTTKT</sequence>
<evidence type="ECO:0000256" key="6">
    <source>
        <dbReference type="SAM" id="MobiDB-lite"/>
    </source>
</evidence>
<keyword evidence="3 7" id="KW-0812">Transmembrane</keyword>
<dbReference type="GO" id="GO:0005783">
    <property type="term" value="C:endoplasmic reticulum"/>
    <property type="evidence" value="ECO:0007669"/>
    <property type="project" value="GOC"/>
</dbReference>
<feature type="transmembrane region" description="Helical" evidence="7">
    <location>
        <begin position="165"/>
        <end position="186"/>
    </location>
</feature>
<feature type="compositionally biased region" description="Low complexity" evidence="6">
    <location>
        <begin position="65"/>
        <end position="74"/>
    </location>
</feature>
<feature type="region of interest" description="Disordered" evidence="6">
    <location>
        <begin position="1"/>
        <end position="116"/>
    </location>
</feature>
<evidence type="ECO:0000256" key="2">
    <source>
        <dbReference type="ARBA" id="ARBA00006070"/>
    </source>
</evidence>
<dbReference type="Pfam" id="PF03248">
    <property type="entry name" value="Rer1"/>
    <property type="match status" value="1"/>
</dbReference>
<keyword evidence="9" id="KW-1185">Reference proteome</keyword>
<dbReference type="InterPro" id="IPR004932">
    <property type="entry name" value="Rer1"/>
</dbReference>